<dbReference type="Proteomes" id="UP000076079">
    <property type="component" value="Chromosome"/>
</dbReference>
<evidence type="ECO:0000256" key="8">
    <source>
        <dbReference type="ARBA" id="ARBA00022741"/>
    </source>
</evidence>
<dbReference type="InterPro" id="IPR012309">
    <property type="entry name" value="DNA_ligase_ATP-dep_C"/>
</dbReference>
<dbReference type="RefSeq" id="WP_110170125.1">
    <property type="nucleotide sequence ID" value="NZ_CP015136.1"/>
</dbReference>
<sequence length="663" mass="72559">MHAMARDKTTGRAPGTHRPRGAATTMPDYAPQLATLVAAAPDSDEWLHETKYDGFRTGLIIDRGRARLLTRNGLDWSARFPDLVDAALRLPVSSALLDGEVALELPDGRTSFQGLQNTGRRKGALTCFLFDIHWLDGEDLTSLPLEERKARLEPLLARRRKSPFRYSTHVIGDGTRVHAEACRARMEGIISKRRDAPVTPGRSRAWVKVKCVGRQEFVIGGFTDPQGAREGLGALLIGHHEDGRLVWAGKVGTGFTTRSARELRTRLDQLVQETSPFTPPPRGAAGAHWVRPELVAEVAFTEWTEGGKIRHPSFQGLREDKPAKSVVRERAALPASTARATSIRAAAPARSTAGPALRARPVSGRADRRAAAAAPTVIRGISISNPQREMYPGEGITKLDLVRYVAAIGDWMLPHVAGRPLTLVFCPDGIGGECAYLKHGKSWGPKTLRRVKLREKTKVGEYMVADTIEGLVSIMQMNWLEVHTWNSTIGHVEYPDRVVIDLDPGPDVPWKDVVAAARETRTVLADAGLESWPKTTGGRGLHVVAPLAPGASWREGLAFTQGIAESLVQESPARYTTAFSKAGRDALILVDVMRNNRASTVVAAYSPRARAGAPVSTPLSWDELSARRPPDRFTVRTVPRRLARLGADPWQGYWTATQRLPGR</sequence>
<dbReference type="PROSITE" id="PS50160">
    <property type="entry name" value="DNA_LIGASE_A3"/>
    <property type="match status" value="1"/>
</dbReference>
<dbReference type="CDD" id="cd07906">
    <property type="entry name" value="Adenylation_DNA_ligase_LigD_LigC"/>
    <property type="match status" value="1"/>
</dbReference>
<keyword evidence="8" id="KW-0547">Nucleotide-binding</keyword>
<dbReference type="NCBIfam" id="TIGR02778">
    <property type="entry name" value="ligD_pol"/>
    <property type="match status" value="1"/>
</dbReference>
<evidence type="ECO:0000256" key="13">
    <source>
        <dbReference type="ARBA" id="ARBA00022932"/>
    </source>
</evidence>
<keyword evidence="4" id="KW-0808">Transferase</keyword>
<dbReference type="InterPro" id="IPR052171">
    <property type="entry name" value="NHEJ_LigD"/>
</dbReference>
<evidence type="ECO:0000256" key="17">
    <source>
        <dbReference type="ARBA" id="ARBA00023211"/>
    </source>
</evidence>
<keyword evidence="5" id="KW-0548">Nucleotidyltransferase</keyword>
<dbReference type="Pfam" id="PF04679">
    <property type="entry name" value="DNA_ligase_A_C"/>
    <property type="match status" value="1"/>
</dbReference>
<dbReference type="InterPro" id="IPR012340">
    <property type="entry name" value="NA-bd_OB-fold"/>
</dbReference>
<dbReference type="GO" id="GO:0006281">
    <property type="term" value="P:DNA repair"/>
    <property type="evidence" value="ECO:0007669"/>
    <property type="project" value="UniProtKB-KW"/>
</dbReference>
<dbReference type="CDD" id="cd07971">
    <property type="entry name" value="OBF_DNA_ligase_LigD"/>
    <property type="match status" value="1"/>
</dbReference>
<protein>
    <recommendedName>
        <fullName evidence="2">DNA ligase (ATP)</fullName>
        <ecNumber evidence="2">6.5.1.1</ecNumber>
    </recommendedName>
    <alternativeName>
        <fullName evidence="19">NHEJ DNA polymerase</fullName>
    </alternativeName>
</protein>
<dbReference type="Pfam" id="PF01068">
    <property type="entry name" value="DNA_ligase_A_M"/>
    <property type="match status" value="1"/>
</dbReference>
<keyword evidence="24" id="KW-1185">Reference proteome</keyword>
<dbReference type="OrthoDB" id="9802472at2"/>
<evidence type="ECO:0000256" key="12">
    <source>
        <dbReference type="ARBA" id="ARBA00022840"/>
    </source>
</evidence>
<keyword evidence="14" id="KW-0238">DNA-binding</keyword>
<evidence type="ECO:0000256" key="20">
    <source>
        <dbReference type="ARBA" id="ARBA00034003"/>
    </source>
</evidence>
<feature type="compositionally biased region" description="Low complexity" evidence="21">
    <location>
        <begin position="338"/>
        <end position="356"/>
    </location>
</feature>
<evidence type="ECO:0000256" key="6">
    <source>
        <dbReference type="ARBA" id="ARBA00022722"/>
    </source>
</evidence>
<dbReference type="PATRIC" id="fig|1813736.3.peg.1513"/>
<dbReference type="Pfam" id="PF21686">
    <property type="entry name" value="LigD_Prim-Pol"/>
    <property type="match status" value="1"/>
</dbReference>
<feature type="compositionally biased region" description="Basic and acidic residues" evidence="21">
    <location>
        <begin position="1"/>
        <end position="10"/>
    </location>
</feature>
<evidence type="ECO:0000256" key="5">
    <source>
        <dbReference type="ARBA" id="ARBA00022695"/>
    </source>
</evidence>
<dbReference type="PANTHER" id="PTHR42705">
    <property type="entry name" value="BIFUNCTIONAL NON-HOMOLOGOUS END JOINING PROTEIN LIGD"/>
    <property type="match status" value="1"/>
</dbReference>
<dbReference type="GO" id="GO:0004527">
    <property type="term" value="F:exonuclease activity"/>
    <property type="evidence" value="ECO:0007669"/>
    <property type="project" value="UniProtKB-KW"/>
</dbReference>
<dbReference type="STRING" id="1855912.LuPra_01460"/>
<evidence type="ECO:0000256" key="14">
    <source>
        <dbReference type="ARBA" id="ARBA00023125"/>
    </source>
</evidence>
<evidence type="ECO:0000313" key="24">
    <source>
        <dbReference type="Proteomes" id="UP000076079"/>
    </source>
</evidence>
<keyword evidence="7" id="KW-0479">Metal-binding</keyword>
<dbReference type="GO" id="GO:0046872">
    <property type="term" value="F:metal ion binding"/>
    <property type="evidence" value="ECO:0007669"/>
    <property type="project" value="UniProtKB-KW"/>
</dbReference>
<dbReference type="InterPro" id="IPR014143">
    <property type="entry name" value="NHEJ_ligase_prk"/>
</dbReference>
<reference evidence="23 24" key="1">
    <citation type="journal article" date="2016" name="Genome Announc.">
        <title>First Complete Genome Sequence of a Subdivision 6 Acidobacterium Strain.</title>
        <authorList>
            <person name="Huang S."/>
            <person name="Vieira S."/>
            <person name="Bunk B."/>
            <person name="Riedel T."/>
            <person name="Sproer C."/>
            <person name="Overmann J."/>
        </authorList>
    </citation>
    <scope>NUCLEOTIDE SEQUENCE [LARGE SCALE GENOMIC DNA]</scope>
    <source>
        <strain evidence="24">DSM 100886 HEG_-6_39</strain>
    </source>
</reference>
<keyword evidence="13" id="KW-0239">DNA-directed DNA polymerase</keyword>
<feature type="region of interest" description="Disordered" evidence="21">
    <location>
        <begin position="1"/>
        <end position="26"/>
    </location>
</feature>
<dbReference type="EMBL" id="CP015136">
    <property type="protein sequence ID" value="AMY08266.1"/>
    <property type="molecule type" value="Genomic_DNA"/>
</dbReference>
<dbReference type="GO" id="GO:0005524">
    <property type="term" value="F:ATP binding"/>
    <property type="evidence" value="ECO:0007669"/>
    <property type="project" value="UniProtKB-KW"/>
</dbReference>
<dbReference type="InterPro" id="IPR014146">
    <property type="entry name" value="LigD_ligase_dom"/>
</dbReference>
<feature type="domain" description="ATP-dependent DNA ligase family profile" evidence="22">
    <location>
        <begin position="128"/>
        <end position="210"/>
    </location>
</feature>
<dbReference type="KEGG" id="abac:LuPra_01460"/>
<evidence type="ECO:0000256" key="10">
    <source>
        <dbReference type="ARBA" id="ARBA00022801"/>
    </source>
</evidence>
<evidence type="ECO:0000256" key="19">
    <source>
        <dbReference type="ARBA" id="ARBA00029943"/>
    </source>
</evidence>
<dbReference type="EC" id="6.5.1.1" evidence="2"/>
<dbReference type="InterPro" id="IPR012310">
    <property type="entry name" value="DNA_ligase_ATP-dep_cent"/>
</dbReference>
<comment type="cofactor">
    <cofactor evidence="1">
        <name>Mn(2+)</name>
        <dbReference type="ChEBI" id="CHEBI:29035"/>
    </cofactor>
</comment>
<evidence type="ECO:0000256" key="2">
    <source>
        <dbReference type="ARBA" id="ARBA00012727"/>
    </source>
</evidence>
<evidence type="ECO:0000313" key="23">
    <source>
        <dbReference type="EMBL" id="AMY08266.1"/>
    </source>
</evidence>
<comment type="catalytic activity">
    <reaction evidence="20">
        <text>ATP + (deoxyribonucleotide)n-3'-hydroxyl + 5'-phospho-(deoxyribonucleotide)m = (deoxyribonucleotide)n+m + AMP + diphosphate.</text>
        <dbReference type="EC" id="6.5.1.1"/>
    </reaction>
</comment>
<dbReference type="SUPFAM" id="SSF50249">
    <property type="entry name" value="Nucleic acid-binding proteins"/>
    <property type="match status" value="1"/>
</dbReference>
<proteinExistence type="predicted"/>
<name>A0A143PIN6_LUTPR</name>
<dbReference type="GO" id="GO:0006310">
    <property type="term" value="P:DNA recombination"/>
    <property type="evidence" value="ECO:0007669"/>
    <property type="project" value="UniProtKB-KW"/>
</dbReference>
<gene>
    <name evidence="23" type="primary">ykoU_2</name>
    <name evidence="23" type="ORF">LuPra_01460</name>
</gene>
<evidence type="ECO:0000256" key="16">
    <source>
        <dbReference type="ARBA" id="ARBA00023204"/>
    </source>
</evidence>
<evidence type="ECO:0000256" key="9">
    <source>
        <dbReference type="ARBA" id="ARBA00022763"/>
    </source>
</evidence>
<evidence type="ECO:0000256" key="21">
    <source>
        <dbReference type="SAM" id="MobiDB-lite"/>
    </source>
</evidence>
<dbReference type="Gene3D" id="3.90.920.10">
    <property type="entry name" value="DNA primase, PRIM domain"/>
    <property type="match status" value="1"/>
</dbReference>
<dbReference type="GO" id="GO:0003677">
    <property type="term" value="F:DNA binding"/>
    <property type="evidence" value="ECO:0007669"/>
    <property type="project" value="UniProtKB-KW"/>
</dbReference>
<keyword evidence="3 23" id="KW-0436">Ligase</keyword>
<feature type="region of interest" description="Disordered" evidence="21">
    <location>
        <begin position="338"/>
        <end position="368"/>
    </location>
</feature>
<dbReference type="GO" id="GO:0003910">
    <property type="term" value="F:DNA ligase (ATP) activity"/>
    <property type="evidence" value="ECO:0007669"/>
    <property type="project" value="UniProtKB-EC"/>
</dbReference>
<dbReference type="InterPro" id="IPR014145">
    <property type="entry name" value="LigD_pol_dom"/>
</dbReference>
<keyword evidence="9" id="KW-0227">DNA damage</keyword>
<evidence type="ECO:0000256" key="4">
    <source>
        <dbReference type="ARBA" id="ARBA00022679"/>
    </source>
</evidence>
<dbReference type="AlphaFoldDB" id="A0A143PIN6"/>
<keyword evidence="15" id="KW-0233">DNA recombination</keyword>
<dbReference type="Gene3D" id="3.30.470.30">
    <property type="entry name" value="DNA ligase/mRNA capping enzyme"/>
    <property type="match status" value="1"/>
</dbReference>
<dbReference type="SUPFAM" id="SSF56091">
    <property type="entry name" value="DNA ligase/mRNA capping enzyme, catalytic domain"/>
    <property type="match status" value="1"/>
</dbReference>
<dbReference type="NCBIfam" id="TIGR02779">
    <property type="entry name" value="NHEJ_ligase_lig"/>
    <property type="match status" value="1"/>
</dbReference>
<dbReference type="NCBIfam" id="TIGR02776">
    <property type="entry name" value="NHEJ_ligase_prk"/>
    <property type="match status" value="1"/>
</dbReference>
<keyword evidence="16" id="KW-0234">DNA repair</keyword>
<evidence type="ECO:0000256" key="7">
    <source>
        <dbReference type="ARBA" id="ARBA00022723"/>
    </source>
</evidence>
<keyword evidence="10" id="KW-0378">Hydrolase</keyword>
<dbReference type="Gene3D" id="3.30.1490.70">
    <property type="match status" value="1"/>
</dbReference>
<keyword evidence="12" id="KW-0067">ATP-binding</keyword>
<keyword evidence="17" id="KW-0464">Manganese</keyword>
<evidence type="ECO:0000256" key="3">
    <source>
        <dbReference type="ARBA" id="ARBA00022598"/>
    </source>
</evidence>
<keyword evidence="11" id="KW-0269">Exonuclease</keyword>
<evidence type="ECO:0000259" key="22">
    <source>
        <dbReference type="PROSITE" id="PS50160"/>
    </source>
</evidence>
<evidence type="ECO:0000256" key="11">
    <source>
        <dbReference type="ARBA" id="ARBA00022839"/>
    </source>
</evidence>
<evidence type="ECO:0000256" key="1">
    <source>
        <dbReference type="ARBA" id="ARBA00001936"/>
    </source>
</evidence>
<organism evidence="23 24">
    <name type="scientific">Luteitalea pratensis</name>
    <dbReference type="NCBI Taxonomy" id="1855912"/>
    <lineage>
        <taxon>Bacteria</taxon>
        <taxon>Pseudomonadati</taxon>
        <taxon>Acidobacteriota</taxon>
        <taxon>Vicinamibacteria</taxon>
        <taxon>Vicinamibacterales</taxon>
        <taxon>Vicinamibacteraceae</taxon>
        <taxon>Luteitalea</taxon>
    </lineage>
</organism>
<dbReference type="Gene3D" id="2.40.50.140">
    <property type="entry name" value="Nucleic acid-binding proteins"/>
    <property type="match status" value="1"/>
</dbReference>
<dbReference type="GO" id="GO:0003887">
    <property type="term" value="F:DNA-directed DNA polymerase activity"/>
    <property type="evidence" value="ECO:0007669"/>
    <property type="project" value="UniProtKB-KW"/>
</dbReference>
<reference evidence="24" key="2">
    <citation type="submission" date="2016-04" db="EMBL/GenBank/DDBJ databases">
        <title>First Complete Genome Sequence of a Subdivision 6 Acidobacterium.</title>
        <authorList>
            <person name="Huang S."/>
            <person name="Vieira S."/>
            <person name="Bunk B."/>
            <person name="Riedel T."/>
            <person name="Sproeer C."/>
            <person name="Overmann J."/>
        </authorList>
    </citation>
    <scope>NUCLEOTIDE SEQUENCE [LARGE SCALE GENOMIC DNA]</scope>
    <source>
        <strain evidence="24">DSM 100886 HEG_-6_39</strain>
    </source>
</reference>
<dbReference type="PANTHER" id="PTHR42705:SF2">
    <property type="entry name" value="BIFUNCTIONAL NON-HOMOLOGOUS END JOINING PROTEIN LIGD"/>
    <property type="match status" value="1"/>
</dbReference>
<keyword evidence="18" id="KW-0511">Multifunctional enzyme</keyword>
<keyword evidence="6" id="KW-0540">Nuclease</keyword>
<evidence type="ECO:0000256" key="15">
    <source>
        <dbReference type="ARBA" id="ARBA00023172"/>
    </source>
</evidence>
<accession>A0A143PIN6</accession>
<evidence type="ECO:0000256" key="18">
    <source>
        <dbReference type="ARBA" id="ARBA00023268"/>
    </source>
</evidence>